<reference evidence="1" key="1">
    <citation type="thesis" date="2020" institute="ProQuest LLC" country="789 East Eisenhower Parkway, Ann Arbor, MI, USA">
        <title>Comparative Genomics and Chromosome Evolution.</title>
        <authorList>
            <person name="Mudd A.B."/>
        </authorList>
    </citation>
    <scope>NUCLEOTIDE SEQUENCE</scope>
    <source>
        <strain evidence="1">HN-11 Male</strain>
        <tissue evidence="1">Kidney and liver</tissue>
    </source>
</reference>
<keyword evidence="2" id="KW-1185">Reference proteome</keyword>
<evidence type="ECO:0008006" key="3">
    <source>
        <dbReference type="Google" id="ProtNLM"/>
    </source>
</evidence>
<name>A0A8J6BLU9_ELECQ</name>
<proteinExistence type="predicted"/>
<dbReference type="OrthoDB" id="9896247at2759"/>
<gene>
    <name evidence="1" type="ORF">GDO78_017069</name>
</gene>
<protein>
    <recommendedName>
        <fullName evidence="3">Ghrelin</fullName>
    </recommendedName>
</protein>
<dbReference type="AlphaFoldDB" id="A0A8J6BLU9"/>
<comment type="caution">
    <text evidence="1">The sequence shown here is derived from an EMBL/GenBank/DDBJ whole genome shotgun (WGS) entry which is preliminary data.</text>
</comment>
<evidence type="ECO:0000313" key="1">
    <source>
        <dbReference type="EMBL" id="KAG9466185.1"/>
    </source>
</evidence>
<sequence length="76" mass="8445">MPRDLPYDNPGRRAAGDTWENFVDDGSEEIGVTIPLDINLQMTRQQFQTHRAAIENLLLGLFSVGSATADIQEEKA</sequence>
<dbReference type="EMBL" id="WNTK01002279">
    <property type="protein sequence ID" value="KAG9466185.1"/>
    <property type="molecule type" value="Genomic_DNA"/>
</dbReference>
<dbReference type="Proteomes" id="UP000770717">
    <property type="component" value="Unassembled WGS sequence"/>
</dbReference>
<organism evidence="1 2">
    <name type="scientific">Eleutherodactylus coqui</name>
    <name type="common">Puerto Rican coqui</name>
    <dbReference type="NCBI Taxonomy" id="57060"/>
    <lineage>
        <taxon>Eukaryota</taxon>
        <taxon>Metazoa</taxon>
        <taxon>Chordata</taxon>
        <taxon>Craniata</taxon>
        <taxon>Vertebrata</taxon>
        <taxon>Euteleostomi</taxon>
        <taxon>Amphibia</taxon>
        <taxon>Batrachia</taxon>
        <taxon>Anura</taxon>
        <taxon>Neobatrachia</taxon>
        <taxon>Hyloidea</taxon>
        <taxon>Eleutherodactylidae</taxon>
        <taxon>Eleutherodactylinae</taxon>
        <taxon>Eleutherodactylus</taxon>
        <taxon>Eleutherodactylus</taxon>
    </lineage>
</organism>
<accession>A0A8J6BLU9</accession>
<evidence type="ECO:0000313" key="2">
    <source>
        <dbReference type="Proteomes" id="UP000770717"/>
    </source>
</evidence>